<proteinExistence type="predicted"/>
<dbReference type="Gene3D" id="3.40.190.10">
    <property type="entry name" value="Periplasmic binding protein-like II"/>
    <property type="match status" value="1"/>
</dbReference>
<evidence type="ECO:0000256" key="1">
    <source>
        <dbReference type="SAM" id="Phobius"/>
    </source>
</evidence>
<accession>A0A3B1BHE7</accession>
<dbReference type="InterPro" id="IPR000914">
    <property type="entry name" value="SBP_5_dom"/>
</dbReference>
<dbReference type="CDD" id="cd08505">
    <property type="entry name" value="PBP2_NikA_DppA_OppA_like_18"/>
    <property type="match status" value="1"/>
</dbReference>
<organism evidence="3">
    <name type="scientific">hydrothermal vent metagenome</name>
    <dbReference type="NCBI Taxonomy" id="652676"/>
    <lineage>
        <taxon>unclassified sequences</taxon>
        <taxon>metagenomes</taxon>
        <taxon>ecological metagenomes</taxon>
    </lineage>
</organism>
<dbReference type="Pfam" id="PF00496">
    <property type="entry name" value="SBP_bac_5"/>
    <property type="match status" value="1"/>
</dbReference>
<dbReference type="AlphaFoldDB" id="A0A3B1BHE7"/>
<dbReference type="GO" id="GO:0015833">
    <property type="term" value="P:peptide transport"/>
    <property type="evidence" value="ECO:0007669"/>
    <property type="project" value="TreeGrafter"/>
</dbReference>
<dbReference type="Gene3D" id="3.10.105.10">
    <property type="entry name" value="Dipeptide-binding Protein, Domain 3"/>
    <property type="match status" value="1"/>
</dbReference>
<evidence type="ECO:0000313" key="3">
    <source>
        <dbReference type="EMBL" id="VAX10818.1"/>
    </source>
</evidence>
<sequence>MLLVDIKISLGRLLAFKFRERIILLVLKGRRRFIFRRDGQALRSLRRTLAILLSLLLIQFAQAAWNNPYPRHDSGRNILYSSFSERPKHLDPIRSYSSNEYAFIGQIYEPPLQYHYLKRPYELIALTAEAIPQPHYYDEEGKEIDAAAADEVAYSVYDIRIRPGIRFQPHPAFSQDEQGQPLYLSLDESALVNIHTLSDFPVQGSRELVAEDYVYQIKRLAHPRLNSPIQGLMSEYIVGLSEYAGTLTQAWKQLSTDSAGSHFLDLRKYPLAGVEVVDRYRYRIRVKGRYPQLLYWLAMPFFAPMPWEADQFYSQAGMKERNISLDWYPVGTGAYMLTLNDPNLRMVLERNPNFHPQFYPTEGEAGDRERGWLDDAGKRLPFIDKVIYNLEKESIPIWGKFLQGYYDVSGVSSDSFDQAIQFSSLGEAGLTPLMQEKEIALLTNVQTSISYMGFNMLDPVIGGDSERARLLRRSISIAVDYEEFISIFFNGRGMPAQDLIPPGIFGHIEGEAGINSYVYDWKNGRAQRKSVAEAKALLARAGYPGGRDSRTGKPLLIHLDITGGGPEDKARFDWLRKQLKKIDLELVVRNTDYNRFQEKMRKGNAQLFMWGWNADYPDPENFLFLLYGPNGKVKHHGENAANYASEKFDRLFEKMKTMNNTPERMAIIQQMIEIVRRDSPWIWGFHPKQFVLHHRWYLNAKANLMANNALMYRRLDPALREQKRAQWNPPVVWPLALLFIALAVSVIPALVVYRRKERKAGLARSGERQ</sequence>
<keyword evidence="1" id="KW-1133">Transmembrane helix</keyword>
<protein>
    <submittedName>
        <fullName evidence="3">ABC transporter, substrate-binding protein (Cluster 5, nickel/peptides/opines)</fullName>
    </submittedName>
</protein>
<dbReference type="PANTHER" id="PTHR30290">
    <property type="entry name" value="PERIPLASMIC BINDING COMPONENT OF ABC TRANSPORTER"/>
    <property type="match status" value="1"/>
</dbReference>
<feature type="domain" description="Solute-binding protein family 5" evidence="2">
    <location>
        <begin position="207"/>
        <end position="632"/>
    </location>
</feature>
<keyword evidence="1" id="KW-0472">Membrane</keyword>
<reference evidence="3" key="1">
    <citation type="submission" date="2018-06" db="EMBL/GenBank/DDBJ databases">
        <authorList>
            <person name="Zhirakovskaya E."/>
        </authorList>
    </citation>
    <scope>NUCLEOTIDE SEQUENCE</scope>
</reference>
<dbReference type="SUPFAM" id="SSF53850">
    <property type="entry name" value="Periplasmic binding protein-like II"/>
    <property type="match status" value="1"/>
</dbReference>
<dbReference type="GO" id="GO:1904680">
    <property type="term" value="F:peptide transmembrane transporter activity"/>
    <property type="evidence" value="ECO:0007669"/>
    <property type="project" value="TreeGrafter"/>
</dbReference>
<keyword evidence="1" id="KW-0812">Transmembrane</keyword>
<dbReference type="InterPro" id="IPR039424">
    <property type="entry name" value="SBP_5"/>
</dbReference>
<evidence type="ECO:0000259" key="2">
    <source>
        <dbReference type="Pfam" id="PF00496"/>
    </source>
</evidence>
<gene>
    <name evidence="3" type="ORF">MNBD_GAMMA25-2467</name>
</gene>
<name>A0A3B1BHE7_9ZZZZ</name>
<dbReference type="EMBL" id="UOFY01000054">
    <property type="protein sequence ID" value="VAX10818.1"/>
    <property type="molecule type" value="Genomic_DNA"/>
</dbReference>
<feature type="transmembrane region" description="Helical" evidence="1">
    <location>
        <begin position="731"/>
        <end position="753"/>
    </location>
</feature>